<evidence type="ECO:0000313" key="2">
    <source>
        <dbReference type="Proteomes" id="UP001470230"/>
    </source>
</evidence>
<accession>A0ABR2IM28</accession>
<gene>
    <name evidence="1" type="ORF">M9Y10_010914</name>
</gene>
<name>A0ABR2IM28_9EUKA</name>
<organism evidence="1 2">
    <name type="scientific">Tritrichomonas musculus</name>
    <dbReference type="NCBI Taxonomy" id="1915356"/>
    <lineage>
        <taxon>Eukaryota</taxon>
        <taxon>Metamonada</taxon>
        <taxon>Parabasalia</taxon>
        <taxon>Tritrichomonadida</taxon>
        <taxon>Tritrichomonadidae</taxon>
        <taxon>Tritrichomonas</taxon>
    </lineage>
</organism>
<evidence type="ECO:0000313" key="1">
    <source>
        <dbReference type="EMBL" id="KAK8865372.1"/>
    </source>
</evidence>
<keyword evidence="2" id="KW-1185">Reference proteome</keyword>
<sequence length="182" mass="20593">MLKYASMLFFGDGISSNKEEATRYIMMTAENGNNLDFFGAPFYCFVDTAKNSNSGGNLRCIDCSGSVSGDTLQMTVFVSNRDHLIIVTDGCVGISSIDESDIKMKKNDINFDHVTTFVIGNGGNLSVGDPYSRRSSNIIHKVESIRLEFFYIEKSMSYSWYFLQKWKKVPSFYFLKNDKGQY</sequence>
<proteinExistence type="predicted"/>
<dbReference type="Proteomes" id="UP001470230">
    <property type="component" value="Unassembled WGS sequence"/>
</dbReference>
<protein>
    <submittedName>
        <fullName evidence="1">Uncharacterized protein</fullName>
    </submittedName>
</protein>
<dbReference type="EMBL" id="JAPFFF010000016">
    <property type="protein sequence ID" value="KAK8865372.1"/>
    <property type="molecule type" value="Genomic_DNA"/>
</dbReference>
<comment type="caution">
    <text evidence="1">The sequence shown here is derived from an EMBL/GenBank/DDBJ whole genome shotgun (WGS) entry which is preliminary data.</text>
</comment>
<reference evidence="1 2" key="1">
    <citation type="submission" date="2024-04" db="EMBL/GenBank/DDBJ databases">
        <title>Tritrichomonas musculus Genome.</title>
        <authorList>
            <person name="Alves-Ferreira E."/>
            <person name="Grigg M."/>
            <person name="Lorenzi H."/>
            <person name="Galac M."/>
        </authorList>
    </citation>
    <scope>NUCLEOTIDE SEQUENCE [LARGE SCALE GENOMIC DNA]</scope>
    <source>
        <strain evidence="1 2">EAF2021</strain>
    </source>
</reference>